<reference evidence="9 10" key="1">
    <citation type="submission" date="2017-12" db="EMBL/GenBank/DDBJ databases">
        <title>Comparative genomics of Botrytis spp.</title>
        <authorList>
            <person name="Valero-Jimenez C.A."/>
            <person name="Tapia P."/>
            <person name="Veloso J."/>
            <person name="Silva-Moreno E."/>
            <person name="Staats M."/>
            <person name="Valdes J.H."/>
            <person name="Van Kan J.A.L."/>
        </authorList>
    </citation>
    <scope>NUCLEOTIDE SEQUENCE [LARGE SCALE GENOMIC DNA]</scope>
    <source>
        <strain evidence="9 10">Bh0001</strain>
    </source>
</reference>
<evidence type="ECO:0000256" key="5">
    <source>
        <dbReference type="ARBA" id="ARBA00067275"/>
    </source>
</evidence>
<comment type="similarity">
    <text evidence="3">Belongs to the NHP6 family.</text>
</comment>
<comment type="function">
    <text evidence="4">DNA-binding protein that induces severe bending of DNA. Required for DNA-binding by the FACT complex, a general chromatin factor that acts to reorganize nucleosomes. The FACT complex is involved in multiple processes that require DNA as a template such as mRNA elongation, DNA replication and DNA repair. Also augments the fidelity of transcription by RNA polymerase III independently of any role in the FACT complex.</text>
</comment>
<evidence type="ECO:0000256" key="6">
    <source>
        <dbReference type="PROSITE-ProRule" id="PRU00267"/>
    </source>
</evidence>
<organism evidence="9 10">
    <name type="scientific">Botrytis hyacinthi</name>
    <dbReference type="NCBI Taxonomy" id="278943"/>
    <lineage>
        <taxon>Eukaryota</taxon>
        <taxon>Fungi</taxon>
        <taxon>Dikarya</taxon>
        <taxon>Ascomycota</taxon>
        <taxon>Pezizomycotina</taxon>
        <taxon>Leotiomycetes</taxon>
        <taxon>Helotiales</taxon>
        <taxon>Sclerotiniaceae</taxon>
        <taxon>Botrytis</taxon>
    </lineage>
</organism>
<dbReference type="EMBL" id="PQXK01000004">
    <property type="protein sequence ID" value="TGO42953.1"/>
    <property type="molecule type" value="Genomic_DNA"/>
</dbReference>
<proteinExistence type="inferred from homology"/>
<accession>A0A4Z1HCZ8</accession>
<dbReference type="Pfam" id="PF00505">
    <property type="entry name" value="HMG_box"/>
    <property type="match status" value="1"/>
</dbReference>
<feature type="region of interest" description="Disordered" evidence="7">
    <location>
        <begin position="1"/>
        <end position="135"/>
    </location>
</feature>
<evidence type="ECO:0000313" key="10">
    <source>
        <dbReference type="Proteomes" id="UP000297814"/>
    </source>
</evidence>
<dbReference type="SUPFAM" id="SSF47095">
    <property type="entry name" value="HMG-box"/>
    <property type="match status" value="1"/>
</dbReference>
<keyword evidence="10" id="KW-1185">Reference proteome</keyword>
<evidence type="ECO:0000256" key="3">
    <source>
        <dbReference type="ARBA" id="ARBA00043963"/>
    </source>
</evidence>
<dbReference type="InterPro" id="IPR009071">
    <property type="entry name" value="HMG_box_dom"/>
</dbReference>
<dbReference type="CDD" id="cd01390">
    <property type="entry name" value="HMG-box_NHP6-like"/>
    <property type="match status" value="1"/>
</dbReference>
<feature type="compositionally biased region" description="Low complexity" evidence="7">
    <location>
        <begin position="124"/>
        <end position="135"/>
    </location>
</feature>
<dbReference type="FunFam" id="1.10.30.10:FF:000016">
    <property type="entry name" value="FACT complex subunit SSRP1"/>
    <property type="match status" value="1"/>
</dbReference>
<feature type="compositionally biased region" description="Low complexity" evidence="7">
    <location>
        <begin position="86"/>
        <end position="98"/>
    </location>
</feature>
<dbReference type="PROSITE" id="PS50118">
    <property type="entry name" value="HMG_BOX_2"/>
    <property type="match status" value="1"/>
</dbReference>
<evidence type="ECO:0000313" key="9">
    <source>
        <dbReference type="EMBL" id="TGO42953.1"/>
    </source>
</evidence>
<evidence type="ECO:0000256" key="4">
    <source>
        <dbReference type="ARBA" id="ARBA00057588"/>
    </source>
</evidence>
<name>A0A4Z1HCZ8_9HELO</name>
<dbReference type="AlphaFoldDB" id="A0A4Z1HCZ8"/>
<feature type="DNA-binding region" description="HMG box" evidence="6">
    <location>
        <begin position="155"/>
        <end position="223"/>
    </location>
</feature>
<protein>
    <recommendedName>
        <fullName evidence="5">Non-histone chromosomal protein 6</fullName>
    </recommendedName>
</protein>
<dbReference type="PANTHER" id="PTHR48112">
    <property type="entry name" value="HIGH MOBILITY GROUP PROTEIN DSP1"/>
    <property type="match status" value="1"/>
</dbReference>
<evidence type="ECO:0000256" key="2">
    <source>
        <dbReference type="ARBA" id="ARBA00023242"/>
    </source>
</evidence>
<evidence type="ECO:0000259" key="8">
    <source>
        <dbReference type="PROSITE" id="PS50118"/>
    </source>
</evidence>
<feature type="compositionally biased region" description="Polar residues" evidence="7">
    <location>
        <begin position="1"/>
        <end position="60"/>
    </location>
</feature>
<dbReference type="InterPro" id="IPR036910">
    <property type="entry name" value="HMG_box_dom_sf"/>
</dbReference>
<comment type="caution">
    <text evidence="9">The sequence shown here is derived from an EMBL/GenBank/DDBJ whole genome shotgun (WGS) entry which is preliminary data.</text>
</comment>
<sequence length="224" mass="25138">MDADSSPSTNTSKSADLTDHTLTNSQASAKIEQTSTSDTTNHGSIDEQSIPVNLSPSSVTPPKIKKRIAPTLISSPPNHEIPTRNSPSISSSSAAPASPYDPQSRPRLLELQNAWNERQSQKATPPSTNQPSPSNLAKHFQRIDLQQKRKDPNAPKRGMSAYMFFANDHRDRVRQEYPQSSFGQVGMILGEKWKASSMRERRVYEQMEARDLRRYEEEVARYRG</sequence>
<dbReference type="PANTHER" id="PTHR48112:SF22">
    <property type="entry name" value="MITOCHONDRIAL TRANSCRIPTION FACTOR A, ISOFORM B"/>
    <property type="match status" value="1"/>
</dbReference>
<evidence type="ECO:0000256" key="1">
    <source>
        <dbReference type="ARBA" id="ARBA00023125"/>
    </source>
</evidence>
<dbReference type="InterPro" id="IPR050342">
    <property type="entry name" value="HMGB"/>
</dbReference>
<feature type="domain" description="HMG box" evidence="8">
    <location>
        <begin position="155"/>
        <end position="223"/>
    </location>
</feature>
<keyword evidence="2 6" id="KW-0539">Nucleus</keyword>
<dbReference type="SMART" id="SM00398">
    <property type="entry name" value="HMG"/>
    <property type="match status" value="1"/>
</dbReference>
<gene>
    <name evidence="9" type="ORF">BHYA_0004g00790</name>
</gene>
<dbReference type="GO" id="GO:0005634">
    <property type="term" value="C:nucleus"/>
    <property type="evidence" value="ECO:0007669"/>
    <property type="project" value="UniProtKB-UniRule"/>
</dbReference>
<dbReference type="Proteomes" id="UP000297814">
    <property type="component" value="Unassembled WGS sequence"/>
</dbReference>
<keyword evidence="1 6" id="KW-0238">DNA-binding</keyword>
<dbReference type="GO" id="GO:0003677">
    <property type="term" value="F:DNA binding"/>
    <property type="evidence" value="ECO:0007669"/>
    <property type="project" value="UniProtKB-UniRule"/>
</dbReference>
<evidence type="ECO:0000256" key="7">
    <source>
        <dbReference type="SAM" id="MobiDB-lite"/>
    </source>
</evidence>
<dbReference type="Gene3D" id="1.10.30.10">
    <property type="entry name" value="High mobility group box domain"/>
    <property type="match status" value="1"/>
</dbReference>
<feature type="compositionally biased region" description="Polar residues" evidence="7">
    <location>
        <begin position="113"/>
        <end position="123"/>
    </location>
</feature>